<dbReference type="eggNOG" id="ENOG50324GZ">
    <property type="taxonomic scope" value="Bacteria"/>
</dbReference>
<sequence length="128" mass="14059">MTLHITDWKITSDVSPESAHRLVSHPGGWMLSWLPGELLTREQAHSGMLVDDILSDLDLVDDMTALEMAALHAAELGISMDDVVIRLCARVIERTPEPGRAPVPPPHRGTVSSRRRRNTGHDLSGTPL</sequence>
<proteinExistence type="predicted"/>
<evidence type="ECO:0000256" key="1">
    <source>
        <dbReference type="SAM" id="MobiDB-lite"/>
    </source>
</evidence>
<dbReference type="KEGG" id="nno:NONO_c13460"/>
<evidence type="ECO:0000313" key="2">
    <source>
        <dbReference type="EMBL" id="AHH16149.1"/>
    </source>
</evidence>
<dbReference type="EMBL" id="CP006850">
    <property type="protein sequence ID" value="AHH16149.1"/>
    <property type="molecule type" value="Genomic_DNA"/>
</dbReference>
<dbReference type="OrthoDB" id="4570639at2"/>
<dbReference type="Proteomes" id="UP000019150">
    <property type="component" value="Chromosome"/>
</dbReference>
<evidence type="ECO:0000313" key="3">
    <source>
        <dbReference type="Proteomes" id="UP000019150"/>
    </source>
</evidence>
<dbReference type="HOGENOM" id="CLU_160658_0_0_11"/>
<gene>
    <name evidence="2" type="ORF">NONO_c13460</name>
</gene>
<feature type="region of interest" description="Disordered" evidence="1">
    <location>
        <begin position="94"/>
        <end position="128"/>
    </location>
</feature>
<keyword evidence="3" id="KW-1185">Reference proteome</keyword>
<dbReference type="RefSeq" id="WP_025347670.1">
    <property type="nucleotide sequence ID" value="NZ_CP006850.1"/>
</dbReference>
<dbReference type="AlphaFoldDB" id="W5TAH8"/>
<reference evidence="2 3" key="1">
    <citation type="journal article" date="2014" name="Appl. Environ. Microbiol.">
        <title>Insights into the Microbial Degradation of Rubber and Gutta-Percha by Analysis of the Complete Genome of Nocardia nova SH22a.</title>
        <authorList>
            <person name="Luo Q."/>
            <person name="Hiessl S."/>
            <person name="Poehlein A."/>
            <person name="Daniel R."/>
            <person name="Steinbuchel A."/>
        </authorList>
    </citation>
    <scope>NUCLEOTIDE SEQUENCE [LARGE SCALE GENOMIC DNA]</scope>
    <source>
        <strain evidence="2">SH22a</strain>
    </source>
</reference>
<dbReference type="PATRIC" id="fig|1415166.3.peg.1368"/>
<accession>W5TAH8</accession>
<name>W5TAH8_9NOCA</name>
<protein>
    <submittedName>
        <fullName evidence="2">Uncharacterized protein</fullName>
    </submittedName>
</protein>
<organism evidence="2 3">
    <name type="scientific">Nocardia nova SH22a</name>
    <dbReference type="NCBI Taxonomy" id="1415166"/>
    <lineage>
        <taxon>Bacteria</taxon>
        <taxon>Bacillati</taxon>
        <taxon>Actinomycetota</taxon>
        <taxon>Actinomycetes</taxon>
        <taxon>Mycobacteriales</taxon>
        <taxon>Nocardiaceae</taxon>
        <taxon>Nocardia</taxon>
    </lineage>
</organism>